<dbReference type="SUPFAM" id="SSF141868">
    <property type="entry name" value="EAL domain-like"/>
    <property type="match status" value="1"/>
</dbReference>
<evidence type="ECO:0000259" key="11">
    <source>
        <dbReference type="PROSITE" id="PS50887"/>
    </source>
</evidence>
<dbReference type="PANTHER" id="PTHR44757:SF2">
    <property type="entry name" value="BIOFILM ARCHITECTURE MAINTENANCE PROTEIN MBAA"/>
    <property type="match status" value="1"/>
</dbReference>
<feature type="domain" description="EAL" evidence="10">
    <location>
        <begin position="435"/>
        <end position="689"/>
    </location>
</feature>
<dbReference type="PROSITE" id="PS50112">
    <property type="entry name" value="PAS"/>
    <property type="match status" value="1"/>
</dbReference>
<dbReference type="InterPro" id="IPR011006">
    <property type="entry name" value="CheY-like_superfamily"/>
</dbReference>
<evidence type="ECO:0000256" key="3">
    <source>
        <dbReference type="ARBA" id="ARBA00012282"/>
    </source>
</evidence>
<dbReference type="FunFam" id="3.20.20.450:FF:000001">
    <property type="entry name" value="Cyclic di-GMP phosphodiesterase yahA"/>
    <property type="match status" value="1"/>
</dbReference>
<dbReference type="InterPro" id="IPR001789">
    <property type="entry name" value="Sig_transdc_resp-reg_receiver"/>
</dbReference>
<dbReference type="Gene3D" id="3.30.70.270">
    <property type="match status" value="1"/>
</dbReference>
<dbReference type="SMART" id="SM00267">
    <property type="entry name" value="GGDEF"/>
    <property type="match status" value="1"/>
</dbReference>
<evidence type="ECO:0000256" key="1">
    <source>
        <dbReference type="ARBA" id="ARBA00001946"/>
    </source>
</evidence>
<evidence type="ECO:0000256" key="4">
    <source>
        <dbReference type="ARBA" id="ARBA00022636"/>
    </source>
</evidence>
<evidence type="ECO:0000256" key="2">
    <source>
        <dbReference type="ARBA" id="ARBA00004533"/>
    </source>
</evidence>
<dbReference type="Proteomes" id="UP000295375">
    <property type="component" value="Unassembled WGS sequence"/>
</dbReference>
<dbReference type="GO" id="GO:0071732">
    <property type="term" value="P:cellular response to nitric oxide"/>
    <property type="evidence" value="ECO:0007669"/>
    <property type="project" value="UniProtKB-ARBA"/>
</dbReference>
<dbReference type="EMBL" id="SNYM01000008">
    <property type="protein sequence ID" value="TDQ48099.1"/>
    <property type="molecule type" value="Genomic_DNA"/>
</dbReference>
<dbReference type="PROSITE" id="PS50113">
    <property type="entry name" value="PAC"/>
    <property type="match status" value="1"/>
</dbReference>
<dbReference type="NCBIfam" id="TIGR00229">
    <property type="entry name" value="sensory_box"/>
    <property type="match status" value="1"/>
</dbReference>
<dbReference type="InterPro" id="IPR000700">
    <property type="entry name" value="PAS-assoc_C"/>
</dbReference>
<dbReference type="InterPro" id="IPR035919">
    <property type="entry name" value="EAL_sf"/>
</dbReference>
<dbReference type="Pfam" id="PF00989">
    <property type="entry name" value="PAS"/>
    <property type="match status" value="1"/>
</dbReference>
<dbReference type="InterPro" id="IPR035965">
    <property type="entry name" value="PAS-like_dom_sf"/>
</dbReference>
<dbReference type="InterPro" id="IPR043128">
    <property type="entry name" value="Rev_trsase/Diguanyl_cyclase"/>
</dbReference>
<gene>
    <name evidence="12" type="ORF">EV696_10879</name>
</gene>
<dbReference type="GO" id="GO:0006355">
    <property type="term" value="P:regulation of DNA-templated transcription"/>
    <property type="evidence" value="ECO:0007669"/>
    <property type="project" value="InterPro"/>
</dbReference>
<organism evidence="12 13">
    <name type="scientific">Permianibacter aggregans</name>
    <dbReference type="NCBI Taxonomy" id="1510150"/>
    <lineage>
        <taxon>Bacteria</taxon>
        <taxon>Pseudomonadati</taxon>
        <taxon>Pseudomonadota</taxon>
        <taxon>Gammaproteobacteria</taxon>
        <taxon>Pseudomonadales</taxon>
        <taxon>Pseudomonadaceae</taxon>
        <taxon>Permianibacter</taxon>
    </lineage>
</organism>
<dbReference type="RefSeq" id="WP_133590560.1">
    <property type="nucleotide sequence ID" value="NZ_CP037953.1"/>
</dbReference>
<dbReference type="PROSITE" id="PS50110">
    <property type="entry name" value="RESPONSE_REGULATORY"/>
    <property type="match status" value="1"/>
</dbReference>
<dbReference type="SUPFAM" id="SSF52172">
    <property type="entry name" value="CheY-like"/>
    <property type="match status" value="1"/>
</dbReference>
<protein>
    <recommendedName>
        <fullName evidence="3">cyclic-guanylate-specific phosphodiesterase</fullName>
        <ecNumber evidence="3">3.1.4.52</ecNumber>
    </recommendedName>
</protein>
<proteinExistence type="predicted"/>
<dbReference type="InterPro" id="IPR000160">
    <property type="entry name" value="GGDEF_dom"/>
</dbReference>
<feature type="domain" description="GGDEF" evidence="11">
    <location>
        <begin position="293"/>
        <end position="426"/>
    </location>
</feature>
<dbReference type="NCBIfam" id="TIGR00254">
    <property type="entry name" value="GGDEF"/>
    <property type="match status" value="1"/>
</dbReference>
<sequence>MKPPLQLLLVEDSQDDADLLAIALRRGGLEAEVSRVDSAEQFRAALLDATWDVILSDVNLPGFGAEAALRIVDQLAVSTPFIVVSGHLNTEEAVTMMRAGAEDFVKKDDMARLVPAVERAIRDAELLRDKKQAEVKVRKLSQAVEQSPGGVVILDRSGRIEYINAAFAQMLNEERENVLNHSFYDLLSKNSPTHRTQQIQRALDVGGHWRGEVHTRTHDGSAIWLYVTLSPMRTEESIIEHYLVMAEDISVRKEYEQKLMRQASYDELTKLPNRLLAFDRISVALADARRNQHKAALFFLDLDNFKNVNDTLGHFAGDALLVEAATRLGSCLRENTTLARFGGDEFLIVMPDLDSPNSAHLVAQRILKALQQPFYIQGRELFVTASLGITVFPDDGENTQALLQNADAAMYRSKDIGRNSYSFFTKEMNQQVSQRLGIETQLRRALSQHEFHLAYQPVMDAASGQMVAVEALLRWNNKELGFVPPDRFIPIAEETGLIVPIGEWVLREATRQVAQWQRHYGLPLRLAVNVSARQFQGEGLLPLLREVLDETGFAPESLELEITERLILNETASNSEQLLRIHEMGVSLSVDDFGTGFSALSYLKRFPFRVLKIDRSFIRDICTDQGDASLTKAIIAMAHGLGLHVIAEGVEEQSQEQFLMASQCDMLQGYYYSRPLPAADIEPFIQRFQQQANTG</sequence>
<dbReference type="CDD" id="cd00156">
    <property type="entry name" value="REC"/>
    <property type="match status" value="1"/>
</dbReference>
<dbReference type="PROSITE" id="PS50883">
    <property type="entry name" value="EAL"/>
    <property type="match status" value="1"/>
</dbReference>
<dbReference type="InterPro" id="IPR052155">
    <property type="entry name" value="Biofilm_reg_signaling"/>
</dbReference>
<evidence type="ECO:0000259" key="8">
    <source>
        <dbReference type="PROSITE" id="PS50112"/>
    </source>
</evidence>
<evidence type="ECO:0000259" key="7">
    <source>
        <dbReference type="PROSITE" id="PS50110"/>
    </source>
</evidence>
<evidence type="ECO:0000256" key="6">
    <source>
        <dbReference type="PROSITE-ProRule" id="PRU00169"/>
    </source>
</evidence>
<dbReference type="Pfam" id="PF00072">
    <property type="entry name" value="Response_reg"/>
    <property type="match status" value="1"/>
</dbReference>
<dbReference type="PANTHER" id="PTHR44757">
    <property type="entry name" value="DIGUANYLATE CYCLASE DGCP"/>
    <property type="match status" value="1"/>
</dbReference>
<dbReference type="Gene3D" id="3.30.450.20">
    <property type="entry name" value="PAS domain"/>
    <property type="match status" value="1"/>
</dbReference>
<dbReference type="GO" id="GO:0005886">
    <property type="term" value="C:plasma membrane"/>
    <property type="evidence" value="ECO:0007669"/>
    <property type="project" value="UniProtKB-SubCell"/>
</dbReference>
<evidence type="ECO:0000313" key="12">
    <source>
        <dbReference type="EMBL" id="TDQ48099.1"/>
    </source>
</evidence>
<dbReference type="OrthoDB" id="9804951at2"/>
<comment type="catalytic activity">
    <reaction evidence="5">
        <text>3',3'-c-di-GMP + H2O = 5'-phosphoguanylyl(3'-&gt;5')guanosine + H(+)</text>
        <dbReference type="Rhea" id="RHEA:24902"/>
        <dbReference type="ChEBI" id="CHEBI:15377"/>
        <dbReference type="ChEBI" id="CHEBI:15378"/>
        <dbReference type="ChEBI" id="CHEBI:58754"/>
        <dbReference type="ChEBI" id="CHEBI:58805"/>
        <dbReference type="EC" id="3.1.4.52"/>
    </reaction>
    <physiologicalReaction direction="left-to-right" evidence="5">
        <dbReference type="Rhea" id="RHEA:24903"/>
    </physiologicalReaction>
</comment>
<dbReference type="Gene3D" id="3.40.50.2300">
    <property type="match status" value="1"/>
</dbReference>
<dbReference type="SMART" id="SM00052">
    <property type="entry name" value="EAL"/>
    <property type="match status" value="1"/>
</dbReference>
<feature type="domain" description="PAC" evidence="9">
    <location>
        <begin position="209"/>
        <end position="261"/>
    </location>
</feature>
<feature type="modified residue" description="4-aspartylphosphate" evidence="6">
    <location>
        <position position="57"/>
    </location>
</feature>
<dbReference type="InterPro" id="IPR001610">
    <property type="entry name" value="PAC"/>
</dbReference>
<accession>A0A4R6UQU4</accession>
<dbReference type="FunFam" id="3.30.70.270:FF:000001">
    <property type="entry name" value="Diguanylate cyclase domain protein"/>
    <property type="match status" value="1"/>
</dbReference>
<keyword evidence="13" id="KW-1185">Reference proteome</keyword>
<dbReference type="GO" id="GO:0071111">
    <property type="term" value="F:cyclic-guanylate-specific phosphodiesterase activity"/>
    <property type="evidence" value="ECO:0007669"/>
    <property type="project" value="UniProtKB-EC"/>
</dbReference>
<dbReference type="InterPro" id="IPR029787">
    <property type="entry name" value="Nucleotide_cyclase"/>
</dbReference>
<dbReference type="SUPFAM" id="SSF55785">
    <property type="entry name" value="PYP-like sensor domain (PAS domain)"/>
    <property type="match status" value="1"/>
</dbReference>
<feature type="domain" description="Response regulatory" evidence="7">
    <location>
        <begin position="6"/>
        <end position="122"/>
    </location>
</feature>
<dbReference type="PROSITE" id="PS50887">
    <property type="entry name" value="GGDEF"/>
    <property type="match status" value="1"/>
</dbReference>
<dbReference type="SMART" id="SM00091">
    <property type="entry name" value="PAS"/>
    <property type="match status" value="1"/>
</dbReference>
<dbReference type="GO" id="GO:0000160">
    <property type="term" value="P:phosphorelay signal transduction system"/>
    <property type="evidence" value="ECO:0007669"/>
    <property type="project" value="InterPro"/>
</dbReference>
<dbReference type="Pfam" id="PF00563">
    <property type="entry name" value="EAL"/>
    <property type="match status" value="1"/>
</dbReference>
<evidence type="ECO:0000259" key="10">
    <source>
        <dbReference type="PROSITE" id="PS50883"/>
    </source>
</evidence>
<dbReference type="CDD" id="cd01949">
    <property type="entry name" value="GGDEF"/>
    <property type="match status" value="1"/>
</dbReference>
<keyword evidence="4" id="KW-0973">c-di-GMP</keyword>
<keyword evidence="6" id="KW-0597">Phosphoprotein</keyword>
<dbReference type="CDD" id="cd00130">
    <property type="entry name" value="PAS"/>
    <property type="match status" value="1"/>
</dbReference>
<dbReference type="SMART" id="SM00448">
    <property type="entry name" value="REC"/>
    <property type="match status" value="1"/>
</dbReference>
<evidence type="ECO:0000256" key="5">
    <source>
        <dbReference type="ARBA" id="ARBA00051114"/>
    </source>
</evidence>
<comment type="cofactor">
    <cofactor evidence="1">
        <name>Mg(2+)</name>
        <dbReference type="ChEBI" id="CHEBI:18420"/>
    </cofactor>
</comment>
<dbReference type="InterPro" id="IPR013767">
    <property type="entry name" value="PAS_fold"/>
</dbReference>
<dbReference type="CDD" id="cd01948">
    <property type="entry name" value="EAL"/>
    <property type="match status" value="1"/>
</dbReference>
<dbReference type="EC" id="3.1.4.52" evidence="3"/>
<dbReference type="SUPFAM" id="SSF55073">
    <property type="entry name" value="Nucleotide cyclase"/>
    <property type="match status" value="1"/>
</dbReference>
<name>A0A4R6UQU4_9GAMM</name>
<dbReference type="SMART" id="SM00086">
    <property type="entry name" value="PAC"/>
    <property type="match status" value="1"/>
</dbReference>
<reference evidence="12 13" key="1">
    <citation type="submission" date="2019-03" db="EMBL/GenBank/DDBJ databases">
        <title>Genomic Encyclopedia of Type Strains, Phase IV (KMG-IV): sequencing the most valuable type-strain genomes for metagenomic binning, comparative biology and taxonomic classification.</title>
        <authorList>
            <person name="Goeker M."/>
        </authorList>
    </citation>
    <scope>NUCLEOTIDE SEQUENCE [LARGE SCALE GENOMIC DNA]</scope>
    <source>
        <strain evidence="12 13">DSM 103792</strain>
    </source>
</reference>
<dbReference type="Pfam" id="PF00990">
    <property type="entry name" value="GGDEF"/>
    <property type="match status" value="1"/>
</dbReference>
<dbReference type="Gene3D" id="3.20.20.450">
    <property type="entry name" value="EAL domain"/>
    <property type="match status" value="1"/>
</dbReference>
<evidence type="ECO:0000259" key="9">
    <source>
        <dbReference type="PROSITE" id="PS50113"/>
    </source>
</evidence>
<comment type="subcellular location">
    <subcellularLocation>
        <location evidence="2">Cell inner membrane</location>
    </subcellularLocation>
</comment>
<dbReference type="AlphaFoldDB" id="A0A4R6UQU4"/>
<feature type="domain" description="PAS" evidence="8">
    <location>
        <begin position="136"/>
        <end position="206"/>
    </location>
</feature>
<dbReference type="InterPro" id="IPR001633">
    <property type="entry name" value="EAL_dom"/>
</dbReference>
<comment type="caution">
    <text evidence="12">The sequence shown here is derived from an EMBL/GenBank/DDBJ whole genome shotgun (WGS) entry which is preliminary data.</text>
</comment>
<evidence type="ECO:0000313" key="13">
    <source>
        <dbReference type="Proteomes" id="UP000295375"/>
    </source>
</evidence>
<dbReference type="InterPro" id="IPR000014">
    <property type="entry name" value="PAS"/>
</dbReference>